<gene>
    <name evidence="7" type="ORF">SLEP1_g57060</name>
</gene>
<evidence type="ECO:0000256" key="1">
    <source>
        <dbReference type="ARBA" id="ARBA00004613"/>
    </source>
</evidence>
<name>A0AAV5MPK8_9ROSI</name>
<evidence type="ECO:0000256" key="2">
    <source>
        <dbReference type="ARBA" id="ARBA00005581"/>
    </source>
</evidence>
<proteinExistence type="inferred from homology"/>
<evidence type="ECO:0000313" key="7">
    <source>
        <dbReference type="EMBL" id="GKV50352.1"/>
    </source>
</evidence>
<comment type="similarity">
    <text evidence="2 6">Belongs to the plant self-incompatibility (S1) protein family.</text>
</comment>
<evidence type="ECO:0000256" key="4">
    <source>
        <dbReference type="ARBA" id="ARBA00022525"/>
    </source>
</evidence>
<keyword evidence="8" id="KW-1185">Reference proteome</keyword>
<comment type="caution">
    <text evidence="7">The sequence shown here is derived from an EMBL/GenBank/DDBJ whole genome shotgun (WGS) entry which is preliminary data.</text>
</comment>
<keyword evidence="5 6" id="KW-0732">Signal</keyword>
<feature type="signal peptide" evidence="6">
    <location>
        <begin position="1"/>
        <end position="16"/>
    </location>
</feature>
<protein>
    <recommendedName>
        <fullName evidence="6">S-protein homolog</fullName>
    </recommendedName>
</protein>
<dbReference type="AlphaFoldDB" id="A0AAV5MPK8"/>
<dbReference type="PANTHER" id="PTHR31232">
    <property type="match status" value="1"/>
</dbReference>
<sequence length="129" mass="15489">MFLVILFGFFLVISDASFFRPHEAHVQISNDIGHGIELIVHCKSGDDDLGEQKLQYQGTWGFRFRPNIWGTTLFFCSFKWQDQFLYFNVFDWNRDFKDYFEFLYSIVPTNPCKYNVGTNKYDICYEWNK</sequence>
<evidence type="ECO:0000313" key="8">
    <source>
        <dbReference type="Proteomes" id="UP001054252"/>
    </source>
</evidence>
<feature type="chain" id="PRO_5043113738" description="S-protein homolog" evidence="6">
    <location>
        <begin position="17"/>
        <end position="129"/>
    </location>
</feature>
<dbReference type="EMBL" id="BPVZ01000359">
    <property type="protein sequence ID" value="GKV50352.1"/>
    <property type="molecule type" value="Genomic_DNA"/>
</dbReference>
<dbReference type="PANTHER" id="PTHR31232:SF149">
    <property type="entry name" value="S-PROTEIN HOMOLOG"/>
    <property type="match status" value="1"/>
</dbReference>
<dbReference type="Proteomes" id="UP001054252">
    <property type="component" value="Unassembled WGS sequence"/>
</dbReference>
<dbReference type="GO" id="GO:0060320">
    <property type="term" value="P:rejection of self pollen"/>
    <property type="evidence" value="ECO:0007669"/>
    <property type="project" value="UniProtKB-KW"/>
</dbReference>
<keyword evidence="3 6" id="KW-0713">Self-incompatibility</keyword>
<evidence type="ECO:0000256" key="5">
    <source>
        <dbReference type="ARBA" id="ARBA00022729"/>
    </source>
</evidence>
<evidence type="ECO:0000256" key="6">
    <source>
        <dbReference type="RuleBase" id="RU367044"/>
    </source>
</evidence>
<dbReference type="Pfam" id="PF05938">
    <property type="entry name" value="Self-incomp_S1"/>
    <property type="match status" value="1"/>
</dbReference>
<evidence type="ECO:0000256" key="3">
    <source>
        <dbReference type="ARBA" id="ARBA00022471"/>
    </source>
</evidence>
<comment type="subcellular location">
    <subcellularLocation>
        <location evidence="1 6">Secreted</location>
    </subcellularLocation>
</comment>
<dbReference type="GO" id="GO:0005576">
    <property type="term" value="C:extracellular region"/>
    <property type="evidence" value="ECO:0007669"/>
    <property type="project" value="UniProtKB-SubCell"/>
</dbReference>
<keyword evidence="4 6" id="KW-0964">Secreted</keyword>
<accession>A0AAV5MPK8</accession>
<dbReference type="InterPro" id="IPR010264">
    <property type="entry name" value="Self-incomp_S1"/>
</dbReference>
<organism evidence="7 8">
    <name type="scientific">Rubroshorea leprosula</name>
    <dbReference type="NCBI Taxonomy" id="152421"/>
    <lineage>
        <taxon>Eukaryota</taxon>
        <taxon>Viridiplantae</taxon>
        <taxon>Streptophyta</taxon>
        <taxon>Embryophyta</taxon>
        <taxon>Tracheophyta</taxon>
        <taxon>Spermatophyta</taxon>
        <taxon>Magnoliopsida</taxon>
        <taxon>eudicotyledons</taxon>
        <taxon>Gunneridae</taxon>
        <taxon>Pentapetalae</taxon>
        <taxon>rosids</taxon>
        <taxon>malvids</taxon>
        <taxon>Malvales</taxon>
        <taxon>Dipterocarpaceae</taxon>
        <taxon>Rubroshorea</taxon>
    </lineage>
</organism>
<reference evidence="7 8" key="1">
    <citation type="journal article" date="2021" name="Commun. Biol.">
        <title>The genome of Shorea leprosula (Dipterocarpaceae) highlights the ecological relevance of drought in aseasonal tropical rainforests.</title>
        <authorList>
            <person name="Ng K.K.S."/>
            <person name="Kobayashi M.J."/>
            <person name="Fawcett J.A."/>
            <person name="Hatakeyama M."/>
            <person name="Paape T."/>
            <person name="Ng C.H."/>
            <person name="Ang C.C."/>
            <person name="Tnah L.H."/>
            <person name="Lee C.T."/>
            <person name="Nishiyama T."/>
            <person name="Sese J."/>
            <person name="O'Brien M.J."/>
            <person name="Copetti D."/>
            <person name="Mohd Noor M.I."/>
            <person name="Ong R.C."/>
            <person name="Putra M."/>
            <person name="Sireger I.Z."/>
            <person name="Indrioko S."/>
            <person name="Kosugi Y."/>
            <person name="Izuno A."/>
            <person name="Isagi Y."/>
            <person name="Lee S.L."/>
            <person name="Shimizu K.K."/>
        </authorList>
    </citation>
    <scope>NUCLEOTIDE SEQUENCE [LARGE SCALE GENOMIC DNA]</scope>
    <source>
        <strain evidence="7">214</strain>
    </source>
</reference>